<name>A0A8H5AYW5_9AGAR</name>
<sequence>MYKLELTQLEWSSPLRRNDKGMNLAPIPNEIYAEILDLLHPEGDGTLSEPLEALASLSLSCRYLCFLALPRLYSSMKMAGPSNTRKRGPEYSKFYTAVTQNSGDGRALAQYVRSAHLLDYSDSMGKPAHRALSATLYLPAIGFMENLARVTITNAEVARPFFQALAGLKRLESLKLIQFLIYGSCKEDFSILSSLRLSSLELSPIPFIAQVTLIETMPEEYGLLALAFDYACLAKLSTAIRGSIQKLETCSKQLPLHTLEIASSDFRLTRSSVQCLQGLRRLVFTTGAQEALKGVQLEPSDLPNLTEVVCTPPQLDVLARGRRLTDITLHWEWVNSPRIPTLFKTLSESVAASLKHLKMPAEWLISSSLLPSDPLPNLEHLTLCESGNALEERESVSYPLCSLVLLKLLTRGTMYINQILRSVGAVVPWLPRVRSIRVVYELCPSNPRLANINLKAQYGNLSGIPEPFSNYLTVVQLGRILWSKRGAPERRWEVEFEASLRDTLREQLKGKLHRTLMTFPDDHADYLSTLVHSFTYPT</sequence>
<keyword evidence="2" id="KW-1185">Reference proteome</keyword>
<evidence type="ECO:0000313" key="1">
    <source>
        <dbReference type="EMBL" id="KAF5313566.1"/>
    </source>
</evidence>
<dbReference type="AlphaFoldDB" id="A0A8H5AYW5"/>
<dbReference type="EMBL" id="JAACJK010000223">
    <property type="protein sequence ID" value="KAF5313566.1"/>
    <property type="molecule type" value="Genomic_DNA"/>
</dbReference>
<dbReference type="Proteomes" id="UP000541558">
    <property type="component" value="Unassembled WGS sequence"/>
</dbReference>
<proteinExistence type="predicted"/>
<comment type="caution">
    <text evidence="1">The sequence shown here is derived from an EMBL/GenBank/DDBJ whole genome shotgun (WGS) entry which is preliminary data.</text>
</comment>
<evidence type="ECO:0000313" key="2">
    <source>
        <dbReference type="Proteomes" id="UP000541558"/>
    </source>
</evidence>
<reference evidence="1 2" key="1">
    <citation type="journal article" date="2020" name="ISME J.">
        <title>Uncovering the hidden diversity of litter-decomposition mechanisms in mushroom-forming fungi.</title>
        <authorList>
            <person name="Floudas D."/>
            <person name="Bentzer J."/>
            <person name="Ahren D."/>
            <person name="Johansson T."/>
            <person name="Persson P."/>
            <person name="Tunlid A."/>
        </authorList>
    </citation>
    <scope>NUCLEOTIDE SEQUENCE [LARGE SCALE GENOMIC DNA]</scope>
    <source>
        <strain evidence="1 2">CBS 175.51</strain>
    </source>
</reference>
<gene>
    <name evidence="1" type="ORF">D9611_010197</name>
</gene>
<protein>
    <submittedName>
        <fullName evidence="1">Uncharacterized protein</fullName>
    </submittedName>
</protein>
<dbReference type="OrthoDB" id="3256662at2759"/>
<accession>A0A8H5AYW5</accession>
<organism evidence="1 2">
    <name type="scientific">Ephemerocybe angulata</name>
    <dbReference type="NCBI Taxonomy" id="980116"/>
    <lineage>
        <taxon>Eukaryota</taxon>
        <taxon>Fungi</taxon>
        <taxon>Dikarya</taxon>
        <taxon>Basidiomycota</taxon>
        <taxon>Agaricomycotina</taxon>
        <taxon>Agaricomycetes</taxon>
        <taxon>Agaricomycetidae</taxon>
        <taxon>Agaricales</taxon>
        <taxon>Agaricineae</taxon>
        <taxon>Psathyrellaceae</taxon>
        <taxon>Ephemerocybe</taxon>
    </lineage>
</organism>